<evidence type="ECO:0000256" key="2">
    <source>
        <dbReference type="ARBA" id="ARBA00009084"/>
    </source>
</evidence>
<feature type="binding site" evidence="4">
    <location>
        <begin position="139"/>
        <end position="141"/>
    </location>
    <ligand>
        <name>substrate</name>
    </ligand>
</feature>
<dbReference type="STRING" id="1193182.BN11_3370004"/>
<dbReference type="Pfam" id="PF00206">
    <property type="entry name" value="Lyase_1"/>
    <property type="match status" value="1"/>
</dbReference>
<comment type="function">
    <text evidence="4">Involved in the TCA cycle. Catalyzes the stereospecific interconversion of fumarate to L-malate.</text>
</comment>
<dbReference type="PANTHER" id="PTHR11444:SF1">
    <property type="entry name" value="FUMARATE HYDRATASE, MITOCHONDRIAL"/>
    <property type="match status" value="1"/>
</dbReference>
<dbReference type="FunFam" id="1.20.200.10:FF:000001">
    <property type="entry name" value="Fumarate hydratase, mitochondrial"/>
    <property type="match status" value="1"/>
</dbReference>
<comment type="caution">
    <text evidence="7">The sequence shown here is derived from an EMBL/GenBank/DDBJ whole genome shotgun (WGS) entry which is preliminary data.</text>
</comment>
<dbReference type="Gene3D" id="1.20.200.10">
    <property type="entry name" value="Fumarase/aspartase (Central domain)"/>
    <property type="match status" value="1"/>
</dbReference>
<comment type="catalytic activity">
    <reaction evidence="4">
        <text>(S)-malate = fumarate + H2O</text>
        <dbReference type="Rhea" id="RHEA:12460"/>
        <dbReference type="ChEBI" id="CHEBI:15377"/>
        <dbReference type="ChEBI" id="CHEBI:15589"/>
        <dbReference type="ChEBI" id="CHEBI:29806"/>
        <dbReference type="EC" id="4.2.1.2"/>
    </reaction>
</comment>
<dbReference type="InterPro" id="IPR020557">
    <property type="entry name" value="Fumarate_lyase_CS"/>
</dbReference>
<keyword evidence="3 4" id="KW-0456">Lyase</keyword>
<dbReference type="AlphaFoldDB" id="W6JXK4"/>
<dbReference type="InterPro" id="IPR018951">
    <property type="entry name" value="Fumarase_C_C"/>
</dbReference>
<accession>W6JXK4</accession>
<evidence type="ECO:0000313" key="8">
    <source>
        <dbReference type="Proteomes" id="UP000035763"/>
    </source>
</evidence>
<evidence type="ECO:0000256" key="4">
    <source>
        <dbReference type="HAMAP-Rule" id="MF_00743"/>
    </source>
</evidence>
<dbReference type="HAMAP" id="MF_00743">
    <property type="entry name" value="FumaraseC"/>
    <property type="match status" value="1"/>
</dbReference>
<dbReference type="NCBIfam" id="TIGR00979">
    <property type="entry name" value="fumC_II"/>
    <property type="match status" value="1"/>
</dbReference>
<dbReference type="FunFam" id="1.10.275.10:FF:000001">
    <property type="entry name" value="Fumarate hydratase, mitochondrial"/>
    <property type="match status" value="1"/>
</dbReference>
<dbReference type="PRINTS" id="PR00145">
    <property type="entry name" value="ARGSUCLYASE"/>
</dbReference>
<evidence type="ECO:0000259" key="6">
    <source>
        <dbReference type="Pfam" id="PF10415"/>
    </source>
</evidence>
<dbReference type="InterPro" id="IPR022761">
    <property type="entry name" value="Fumarate_lyase_N"/>
</dbReference>
<dbReference type="OrthoDB" id="9802809at2"/>
<comment type="subcellular location">
    <subcellularLocation>
        <location evidence="4">Cytoplasm</location>
    </subcellularLocation>
</comment>
<feature type="binding site" evidence="4">
    <location>
        <begin position="98"/>
        <end position="100"/>
    </location>
    <ligand>
        <name>substrate</name>
    </ligand>
</feature>
<dbReference type="EMBL" id="CAJA01000265">
    <property type="protein sequence ID" value="CCH73842.1"/>
    <property type="molecule type" value="Genomic_DNA"/>
</dbReference>
<feature type="binding site" evidence="4">
    <location>
        <position position="319"/>
    </location>
    <ligand>
        <name>substrate</name>
    </ligand>
</feature>
<reference evidence="7 8" key="1">
    <citation type="journal article" date="2013" name="ISME J.">
        <title>A metabolic model for members of the genus Tetrasphaera involved in enhanced biological phosphorus removal.</title>
        <authorList>
            <person name="Kristiansen R."/>
            <person name="Nguyen H.T.T."/>
            <person name="Saunders A.M."/>
            <person name="Nielsen J.L."/>
            <person name="Wimmer R."/>
            <person name="Le V.Q."/>
            <person name="McIlroy S.J."/>
            <person name="Petrovski S."/>
            <person name="Seviour R.J."/>
            <person name="Calteau A."/>
            <person name="Nielsen K.L."/>
            <person name="Nielsen P.H."/>
        </authorList>
    </citation>
    <scope>NUCLEOTIDE SEQUENCE [LARGE SCALE GENOMIC DNA]</scope>
    <source>
        <strain evidence="7 8">Ben110</strain>
    </source>
</reference>
<dbReference type="Gene3D" id="1.10.275.10">
    <property type="entry name" value="Fumarase/aspartase (N-terminal domain)"/>
    <property type="match status" value="1"/>
</dbReference>
<feature type="binding site" description="in site B" evidence="4">
    <location>
        <begin position="129"/>
        <end position="132"/>
    </location>
    <ligand>
        <name>substrate</name>
    </ligand>
</feature>
<dbReference type="GO" id="GO:0004333">
    <property type="term" value="F:fumarate hydratase activity"/>
    <property type="evidence" value="ECO:0007669"/>
    <property type="project" value="UniProtKB-UniRule"/>
</dbReference>
<dbReference type="SUPFAM" id="SSF48557">
    <property type="entry name" value="L-aspartase-like"/>
    <property type="match status" value="1"/>
</dbReference>
<dbReference type="PANTHER" id="PTHR11444">
    <property type="entry name" value="ASPARTATEAMMONIA/ARGININOSUCCINATE/ADENYLOSUCCINATE LYASE"/>
    <property type="match status" value="1"/>
</dbReference>
<keyword evidence="8" id="KW-1185">Reference proteome</keyword>
<feature type="active site" description="Proton donor/acceptor" evidence="4">
    <location>
        <position position="188"/>
    </location>
</feature>
<feature type="binding site" evidence="4">
    <location>
        <begin position="324"/>
        <end position="326"/>
    </location>
    <ligand>
        <name>substrate</name>
    </ligand>
</feature>
<feature type="domain" description="Fumarase C C-terminal" evidence="6">
    <location>
        <begin position="408"/>
        <end position="461"/>
    </location>
</feature>
<comment type="pathway">
    <text evidence="4">Carbohydrate metabolism; tricarboxylic acid cycle; (S)-malate from fumarate: step 1/1.</text>
</comment>
<dbReference type="EC" id="4.2.1.2" evidence="4"/>
<dbReference type="InterPro" id="IPR000362">
    <property type="entry name" value="Fumarate_lyase_fam"/>
</dbReference>
<dbReference type="Proteomes" id="UP000035763">
    <property type="component" value="Unassembled WGS sequence"/>
</dbReference>
<dbReference type="UniPathway" id="UPA00223">
    <property type="reaction ID" value="UER01007"/>
</dbReference>
<protein>
    <recommendedName>
        <fullName evidence="4">Fumarate hydratase class II</fullName>
        <shortName evidence="4">Fumarase C</shortName>
        <ecNumber evidence="4">4.2.1.2</ecNumber>
    </recommendedName>
    <alternativeName>
        <fullName evidence="4">Aerobic fumarase</fullName>
    </alternativeName>
    <alternativeName>
        <fullName evidence="4">Iron-independent fumarase</fullName>
    </alternativeName>
</protein>
<name>W6JXK4_9MICO</name>
<feature type="binding site" evidence="4">
    <location>
        <position position="187"/>
    </location>
    <ligand>
        <name>substrate</name>
    </ligand>
</feature>
<dbReference type="PROSITE" id="PS00163">
    <property type="entry name" value="FUMARATE_LYASES"/>
    <property type="match status" value="1"/>
</dbReference>
<dbReference type="GO" id="GO:0005737">
    <property type="term" value="C:cytoplasm"/>
    <property type="evidence" value="ECO:0007669"/>
    <property type="project" value="UniProtKB-SubCell"/>
</dbReference>
<evidence type="ECO:0000313" key="7">
    <source>
        <dbReference type="EMBL" id="CCH73842.1"/>
    </source>
</evidence>
<feature type="active site" evidence="4">
    <location>
        <position position="318"/>
    </location>
</feature>
<dbReference type="RefSeq" id="WP_048699448.1">
    <property type="nucleotide sequence ID" value="NZ_HG764815.1"/>
</dbReference>
<dbReference type="GO" id="GO:0006099">
    <property type="term" value="P:tricarboxylic acid cycle"/>
    <property type="evidence" value="ECO:0007669"/>
    <property type="project" value="UniProtKB-UniRule"/>
</dbReference>
<keyword evidence="4" id="KW-0963">Cytoplasm</keyword>
<evidence type="ECO:0000256" key="1">
    <source>
        <dbReference type="ARBA" id="ARBA00001494"/>
    </source>
</evidence>
<dbReference type="FunFam" id="1.10.40.30:FF:000002">
    <property type="entry name" value="Fumarate hydratase class II"/>
    <property type="match status" value="1"/>
</dbReference>
<comment type="catalytic activity">
    <reaction evidence="1">
        <text>L-aspartate = fumarate + NH4(+)</text>
        <dbReference type="Rhea" id="RHEA:16601"/>
        <dbReference type="ChEBI" id="CHEBI:28938"/>
        <dbReference type="ChEBI" id="CHEBI:29806"/>
        <dbReference type="ChEBI" id="CHEBI:29991"/>
        <dbReference type="EC" id="4.3.1.1"/>
    </reaction>
</comment>
<organism evidence="7 8">
    <name type="scientific">Nostocoides australiense Ben110</name>
    <dbReference type="NCBI Taxonomy" id="1193182"/>
    <lineage>
        <taxon>Bacteria</taxon>
        <taxon>Bacillati</taxon>
        <taxon>Actinomycetota</taxon>
        <taxon>Actinomycetes</taxon>
        <taxon>Micrococcales</taxon>
        <taxon>Intrasporangiaceae</taxon>
        <taxon>Nostocoides</taxon>
    </lineage>
</organism>
<dbReference type="PRINTS" id="PR00149">
    <property type="entry name" value="FUMRATELYASE"/>
</dbReference>
<feature type="domain" description="Fumarate lyase N-terminal" evidence="5">
    <location>
        <begin position="10"/>
        <end position="342"/>
    </location>
</feature>
<comment type="subunit">
    <text evidence="4">Homotetramer.</text>
</comment>
<sequence>MTRTEHDSMGAIEVPDDRYWGAQTERSLHHFDIGRDVFVWGRPMIRALGVLKKAAAQANCELRELPAATGELIGRAADEVIAGTLDDHFPLVVFQTGSGTQSNMNANEVIANRAAELAGGVLGSKQPVHPNDDVNRGQSSNDTFPTAMHIAVVSELRERLYPGVTHLRETLAAKSAAYSDVVMVGRTHLQDATPVTLGQVIGGWVAQIDQAIAAVQRAEDDARGLAIGGTAVGTGLNAHPDFGPRCAERISALTGIPFHQAPDLFAALSAHDAMLGVSAALRTLAMALMKIANDVRWYASGPRNGLGELVIPENEPGSSIMPGKVNPTQCEALTMVAAKVFGNDATVALADSQGNFQLNVFKPVIAWCVLESIRIIADACVSFTDHCAVGLEPNRDRIAENLSTNLMLVTALNRHIGYDQAAAIAKRAHAAGLTLREAALESGAVTAEQFDTWVVPADMTRPSGA</sequence>
<gene>
    <name evidence="4 7" type="primary">fumC</name>
    <name evidence="7" type="ORF">BN11_3370004</name>
</gene>
<dbReference type="Gene3D" id="1.10.40.30">
    <property type="entry name" value="Fumarase/aspartase (C-terminal domain)"/>
    <property type="match status" value="1"/>
</dbReference>
<dbReference type="Pfam" id="PF10415">
    <property type="entry name" value="FumaraseC_C"/>
    <property type="match status" value="1"/>
</dbReference>
<dbReference type="GO" id="GO:0006106">
    <property type="term" value="P:fumarate metabolic process"/>
    <property type="evidence" value="ECO:0007669"/>
    <property type="project" value="InterPro"/>
</dbReference>
<comment type="miscellaneous">
    <text evidence="4">There are 2 substrate-binding sites: the catalytic A site, and the non-catalytic B site that may play a role in the transfer of substrate or product between the active site and the solvent. Alternatively, the B site may bind allosteric effectors.</text>
</comment>
<dbReference type="InterPro" id="IPR024083">
    <property type="entry name" value="Fumarase/histidase_N"/>
</dbReference>
<dbReference type="GO" id="GO:0008797">
    <property type="term" value="F:aspartate ammonia-lyase activity"/>
    <property type="evidence" value="ECO:0007669"/>
    <property type="project" value="UniProtKB-EC"/>
</dbReference>
<dbReference type="InterPro" id="IPR008948">
    <property type="entry name" value="L-Aspartase-like"/>
</dbReference>
<dbReference type="GO" id="GO:0006108">
    <property type="term" value="P:malate metabolic process"/>
    <property type="evidence" value="ECO:0007669"/>
    <property type="project" value="TreeGrafter"/>
</dbReference>
<proteinExistence type="inferred from homology"/>
<feature type="site" description="Important for catalytic activity" evidence="4">
    <location>
        <position position="331"/>
    </location>
</feature>
<dbReference type="CDD" id="cd01362">
    <property type="entry name" value="Fumarase_classII"/>
    <property type="match status" value="1"/>
</dbReference>
<dbReference type="InterPro" id="IPR005677">
    <property type="entry name" value="Fum_hydII"/>
</dbReference>
<evidence type="ECO:0000259" key="5">
    <source>
        <dbReference type="Pfam" id="PF00206"/>
    </source>
</evidence>
<evidence type="ECO:0000256" key="3">
    <source>
        <dbReference type="ARBA" id="ARBA00023239"/>
    </source>
</evidence>
<comment type="similarity">
    <text evidence="2 4">Belongs to the class-II fumarase/aspartase family. Fumarase subfamily.</text>
</comment>
<keyword evidence="4" id="KW-0816">Tricarboxylic acid cycle</keyword>